<name>A0A450ZL68_9GAMM</name>
<sequence>MNSNPKSEENSEAIEGLGENEKSPWADYPIDTLLIRNEIRTVYDILRGIEKGSFIMNPDFQRDFIWPQDKQSKLIESVLMRIPLPVFYLGENREGQMMVVDGLQRLSTFRRFVNNELQLKLPDQPELDKKRFEDLLPKFQNRIEDCNLIFYVIDGKLPEQARLDIFDRVNSGVPLTRQQMRNSLYSGWATRFLREEAETQIFLAATGKSLNAKTMRDREFVNRFCAFRLLPQKEYKGDMDDFLAQVLIKMNDLEEDDLKKLSMEFQTGLSNNFKVFGDHAFRKHLEGRDRRSPLNVGLWDTMSTGLSRYSEQLVEERADLLSGVFFGLMDDKDFNESITSGTNHTKKVHHRFSVIGEVFREVFGDYPD</sequence>
<evidence type="ECO:0000313" key="4">
    <source>
        <dbReference type="EMBL" id="VFK54497.1"/>
    </source>
</evidence>
<reference evidence="4" key="1">
    <citation type="submission" date="2019-02" db="EMBL/GenBank/DDBJ databases">
        <authorList>
            <person name="Gruber-Vodicka R. H."/>
            <person name="Seah K. B. B."/>
        </authorList>
    </citation>
    <scope>NUCLEOTIDE SEQUENCE</scope>
    <source>
        <strain evidence="3">BECK_BY2</strain>
        <strain evidence="4">BECK_BY3</strain>
    </source>
</reference>
<accession>A0A450ZL68</accession>
<organism evidence="4">
    <name type="scientific">Candidatus Kentrum sp. TUN</name>
    <dbReference type="NCBI Taxonomy" id="2126343"/>
    <lineage>
        <taxon>Bacteria</taxon>
        <taxon>Pseudomonadati</taxon>
        <taxon>Pseudomonadota</taxon>
        <taxon>Gammaproteobacteria</taxon>
        <taxon>Candidatus Kentrum</taxon>
    </lineage>
</organism>
<dbReference type="AlphaFoldDB" id="A0A450ZL68"/>
<protein>
    <recommendedName>
        <fullName evidence="2">GmrSD restriction endonucleases N-terminal domain-containing protein</fullName>
    </recommendedName>
</protein>
<dbReference type="PANTHER" id="PTHR39639">
    <property type="entry name" value="CHROMOSOME 16, WHOLE GENOME SHOTGUN SEQUENCE"/>
    <property type="match status" value="1"/>
</dbReference>
<dbReference type="Pfam" id="PF03235">
    <property type="entry name" value="GmrSD_N"/>
    <property type="match status" value="1"/>
</dbReference>
<evidence type="ECO:0000256" key="1">
    <source>
        <dbReference type="SAM" id="MobiDB-lite"/>
    </source>
</evidence>
<feature type="domain" description="GmrSD restriction endonucleases N-terminal" evidence="2">
    <location>
        <begin position="43"/>
        <end position="185"/>
    </location>
</feature>
<evidence type="ECO:0000313" key="3">
    <source>
        <dbReference type="EMBL" id="VFK51190.1"/>
    </source>
</evidence>
<dbReference type="PANTHER" id="PTHR39639:SF1">
    <property type="entry name" value="DUF262 DOMAIN-CONTAINING PROTEIN"/>
    <property type="match status" value="1"/>
</dbReference>
<proteinExistence type="predicted"/>
<dbReference type="EMBL" id="CAADFY010000043">
    <property type="protein sequence ID" value="VFK54497.1"/>
    <property type="molecule type" value="Genomic_DNA"/>
</dbReference>
<gene>
    <name evidence="3" type="ORF">BECKTUN1418E_GA0071001_100532</name>
    <name evidence="4" type="ORF">BECKTUN1418F_GA0071002_104319</name>
</gene>
<dbReference type="InterPro" id="IPR004919">
    <property type="entry name" value="GmrSD_N"/>
</dbReference>
<evidence type="ECO:0000259" key="2">
    <source>
        <dbReference type="Pfam" id="PF03235"/>
    </source>
</evidence>
<dbReference type="EMBL" id="CAADFV010000005">
    <property type="protein sequence ID" value="VFK51190.1"/>
    <property type="molecule type" value="Genomic_DNA"/>
</dbReference>
<feature type="region of interest" description="Disordered" evidence="1">
    <location>
        <begin position="1"/>
        <end position="20"/>
    </location>
</feature>